<comment type="subcellular location">
    <subcellularLocation>
        <location evidence="1">Cell envelope</location>
    </subcellularLocation>
</comment>
<evidence type="ECO:0000313" key="5">
    <source>
        <dbReference type="Proteomes" id="UP000539075"/>
    </source>
</evidence>
<sequence length="477" mass="52017">MSMQPDLANRLALLLKLEQRARHCEDRLALGFVMVNETNSLVAYRQAVLWTGEIVDGRVEGTTVRALSGLADPAQNAPFTMWLSEVLCRHAAASNAARANDNSAALLLPQAGDKEMWRQYLPEHALWLPLPFKAKASDDAGAATKKSIPLAALVLCREEPWTQQDISLLTPLADAYAHAWLALRGTSGGGFMESGWRGLARKARHSRWKLAVALVLLLVSFFPVRQSVLAPAEIVPRNPSTVRASLHGVVDRITVQPNAPVQKGDLLVLLDAQDIKGKLEAARQSLAVAQAELRQAQQQALFDERSKATVGILRGQKDQAASDVIYLESMLERTEIRAEVPGIAVFDDPQEWSGRPVALGERIMVIANPQDVELEAHVALADAIPLHPGAEVRLFMNAAPASPVDASLERVGYRAVPVADGTLAYRTRATFDSASTDEKSTLRIGLKGTAKLYGQRTLLLSYLLRRPLATARLWLGL</sequence>
<dbReference type="Proteomes" id="UP000539075">
    <property type="component" value="Unassembled WGS sequence"/>
</dbReference>
<dbReference type="Gene3D" id="2.40.50.100">
    <property type="match status" value="1"/>
</dbReference>
<dbReference type="InterPro" id="IPR050465">
    <property type="entry name" value="UPF0194_transport"/>
</dbReference>
<evidence type="ECO:0000256" key="3">
    <source>
        <dbReference type="SAM" id="Coils"/>
    </source>
</evidence>
<reference evidence="4 5" key="1">
    <citation type="submission" date="2020-08" db="EMBL/GenBank/DDBJ databases">
        <title>Genomic Encyclopedia of Type Strains, Phase IV (KMG-IV): sequencing the most valuable type-strain genomes for metagenomic binning, comparative biology and taxonomic classification.</title>
        <authorList>
            <person name="Goeker M."/>
        </authorList>
    </citation>
    <scope>NUCLEOTIDE SEQUENCE [LARGE SCALE GENOMIC DNA]</scope>
    <source>
        <strain evidence="4 5">DSM 11275</strain>
    </source>
</reference>
<keyword evidence="5" id="KW-1185">Reference proteome</keyword>
<accession>A0A7W8BY82</accession>
<protein>
    <submittedName>
        <fullName evidence="4">Multidrug resistance efflux pump</fullName>
    </submittedName>
</protein>
<feature type="coiled-coil region" evidence="3">
    <location>
        <begin position="272"/>
        <end position="299"/>
    </location>
</feature>
<dbReference type="AlphaFoldDB" id="A0A7W8BY82"/>
<evidence type="ECO:0000256" key="2">
    <source>
        <dbReference type="ARBA" id="ARBA00023054"/>
    </source>
</evidence>
<keyword evidence="2 3" id="KW-0175">Coiled coil</keyword>
<proteinExistence type="predicted"/>
<evidence type="ECO:0000313" key="4">
    <source>
        <dbReference type="EMBL" id="MBB5142135.1"/>
    </source>
</evidence>
<name>A0A7W8BY82_9BACT</name>
<gene>
    <name evidence="4" type="ORF">HNQ38_000198</name>
</gene>
<dbReference type="PANTHER" id="PTHR32347:SF23">
    <property type="entry name" value="BLL5650 PROTEIN"/>
    <property type="match status" value="1"/>
</dbReference>
<comment type="caution">
    <text evidence="4">The sequence shown here is derived from an EMBL/GenBank/DDBJ whole genome shotgun (WGS) entry which is preliminary data.</text>
</comment>
<organism evidence="4 5">
    <name type="scientific">Desulfovibrio intestinalis</name>
    <dbReference type="NCBI Taxonomy" id="58621"/>
    <lineage>
        <taxon>Bacteria</taxon>
        <taxon>Pseudomonadati</taxon>
        <taxon>Thermodesulfobacteriota</taxon>
        <taxon>Desulfovibrionia</taxon>
        <taxon>Desulfovibrionales</taxon>
        <taxon>Desulfovibrionaceae</taxon>
        <taxon>Desulfovibrio</taxon>
    </lineage>
</organism>
<dbReference type="SUPFAM" id="SSF111369">
    <property type="entry name" value="HlyD-like secretion proteins"/>
    <property type="match status" value="1"/>
</dbReference>
<dbReference type="PANTHER" id="PTHR32347">
    <property type="entry name" value="EFFLUX SYSTEM COMPONENT YKNX-RELATED"/>
    <property type="match status" value="1"/>
</dbReference>
<dbReference type="EMBL" id="JACHGO010000001">
    <property type="protein sequence ID" value="MBB5142135.1"/>
    <property type="molecule type" value="Genomic_DNA"/>
</dbReference>
<dbReference type="Gene3D" id="2.40.30.170">
    <property type="match status" value="1"/>
</dbReference>
<evidence type="ECO:0000256" key="1">
    <source>
        <dbReference type="ARBA" id="ARBA00004196"/>
    </source>
</evidence>
<dbReference type="RefSeq" id="WP_183717376.1">
    <property type="nucleotide sequence ID" value="NZ_JACHGO010000001.1"/>
</dbReference>
<dbReference type="GO" id="GO:0030313">
    <property type="term" value="C:cell envelope"/>
    <property type="evidence" value="ECO:0007669"/>
    <property type="project" value="UniProtKB-SubCell"/>
</dbReference>